<reference evidence="2 3" key="1">
    <citation type="journal article" date="2019" name="Sci. Rep.">
        <title>A high-quality genome of Eragrostis curvula grass provides insights into Poaceae evolution and supports new strategies to enhance forage quality.</title>
        <authorList>
            <person name="Carballo J."/>
            <person name="Santos B.A.C.M."/>
            <person name="Zappacosta D."/>
            <person name="Garbus I."/>
            <person name="Selva J.P."/>
            <person name="Gallo C.A."/>
            <person name="Diaz A."/>
            <person name="Albertini E."/>
            <person name="Caccamo M."/>
            <person name="Echenique V."/>
        </authorList>
    </citation>
    <scope>NUCLEOTIDE SEQUENCE [LARGE SCALE GENOMIC DNA]</scope>
    <source>
        <strain evidence="3">cv. Victoria</strain>
        <tissue evidence="2">Leaf</tissue>
    </source>
</reference>
<proteinExistence type="predicted"/>
<organism evidence="2 3">
    <name type="scientific">Eragrostis curvula</name>
    <name type="common">weeping love grass</name>
    <dbReference type="NCBI Taxonomy" id="38414"/>
    <lineage>
        <taxon>Eukaryota</taxon>
        <taxon>Viridiplantae</taxon>
        <taxon>Streptophyta</taxon>
        <taxon>Embryophyta</taxon>
        <taxon>Tracheophyta</taxon>
        <taxon>Spermatophyta</taxon>
        <taxon>Magnoliopsida</taxon>
        <taxon>Liliopsida</taxon>
        <taxon>Poales</taxon>
        <taxon>Poaceae</taxon>
        <taxon>PACMAD clade</taxon>
        <taxon>Chloridoideae</taxon>
        <taxon>Eragrostideae</taxon>
        <taxon>Eragrostidinae</taxon>
        <taxon>Eragrostis</taxon>
    </lineage>
</organism>
<dbReference type="Proteomes" id="UP000324897">
    <property type="component" value="Chromosome 4"/>
</dbReference>
<gene>
    <name evidence="2" type="ORF">EJB05_11773</name>
</gene>
<evidence type="ECO:0000256" key="1">
    <source>
        <dbReference type="SAM" id="MobiDB-lite"/>
    </source>
</evidence>
<feature type="compositionally biased region" description="Basic and acidic residues" evidence="1">
    <location>
        <begin position="35"/>
        <end position="50"/>
    </location>
</feature>
<protein>
    <submittedName>
        <fullName evidence="2">Uncharacterized protein</fullName>
    </submittedName>
</protein>
<feature type="compositionally biased region" description="Low complexity" evidence="1">
    <location>
        <begin position="56"/>
        <end position="66"/>
    </location>
</feature>
<feature type="region of interest" description="Disordered" evidence="1">
    <location>
        <begin position="26"/>
        <end position="70"/>
    </location>
</feature>
<keyword evidence="3" id="KW-1185">Reference proteome</keyword>
<accession>A0A5J9VSC6</accession>
<feature type="non-terminal residue" evidence="2">
    <location>
        <position position="1"/>
    </location>
</feature>
<dbReference type="Gramene" id="TVU38405">
    <property type="protein sequence ID" value="TVU38405"/>
    <property type="gene ID" value="EJB05_11773"/>
</dbReference>
<sequence>MGRNSRSTLSIRAELGRVPDPAEQIRLASVKRRATREPRGGGRDVRREAAAVRPDASTTATTASSTRRPPLCFYPLEQQIQA</sequence>
<dbReference type="AlphaFoldDB" id="A0A5J9VSC6"/>
<name>A0A5J9VSC6_9POAL</name>
<evidence type="ECO:0000313" key="2">
    <source>
        <dbReference type="EMBL" id="TVU38405.1"/>
    </source>
</evidence>
<dbReference type="EMBL" id="RWGY01000007">
    <property type="protein sequence ID" value="TVU38405.1"/>
    <property type="molecule type" value="Genomic_DNA"/>
</dbReference>
<comment type="caution">
    <text evidence="2">The sequence shown here is derived from an EMBL/GenBank/DDBJ whole genome shotgun (WGS) entry which is preliminary data.</text>
</comment>
<evidence type="ECO:0000313" key="3">
    <source>
        <dbReference type="Proteomes" id="UP000324897"/>
    </source>
</evidence>